<dbReference type="SUPFAM" id="SSF51735">
    <property type="entry name" value="NAD(P)-binding Rossmann-fold domains"/>
    <property type="match status" value="1"/>
</dbReference>
<evidence type="ECO:0000256" key="3">
    <source>
        <dbReference type="ARBA" id="ARBA00012929"/>
    </source>
</evidence>
<feature type="domain" description="RmlD-like substrate binding" evidence="7">
    <location>
        <begin position="1"/>
        <end position="271"/>
    </location>
</feature>
<evidence type="ECO:0000259" key="7">
    <source>
        <dbReference type="Pfam" id="PF04321"/>
    </source>
</evidence>
<dbReference type="AlphaFoldDB" id="A0A562TJS4"/>
<evidence type="ECO:0000313" key="8">
    <source>
        <dbReference type="EMBL" id="TWI93809.1"/>
    </source>
</evidence>
<dbReference type="Gene3D" id="3.40.50.720">
    <property type="entry name" value="NAD(P)-binding Rossmann-like Domain"/>
    <property type="match status" value="1"/>
</dbReference>
<dbReference type="UniPathway" id="UPA00124"/>
<comment type="caution">
    <text evidence="8">The sequence shown here is derived from an EMBL/GenBank/DDBJ whole genome shotgun (WGS) entry which is preliminary data.</text>
</comment>
<reference evidence="8 9" key="1">
    <citation type="submission" date="2019-07" db="EMBL/GenBank/DDBJ databases">
        <title>Genomic Encyclopedia of Archaeal and Bacterial Type Strains, Phase II (KMG-II): from individual species to whole genera.</title>
        <authorList>
            <person name="Goeker M."/>
        </authorList>
    </citation>
    <scope>NUCLEOTIDE SEQUENCE [LARGE SCALE GENOMIC DNA]</scope>
    <source>
        <strain evidence="8 9">ATCC BAA-1854</strain>
    </source>
</reference>
<comment type="pathway">
    <text evidence="1 6">Carbohydrate biosynthesis; dTDP-L-rhamnose biosynthesis.</text>
</comment>
<dbReference type="Proteomes" id="UP000317010">
    <property type="component" value="Unassembled WGS sequence"/>
</dbReference>
<dbReference type="EC" id="1.1.1.133" evidence="3 6"/>
<evidence type="ECO:0000313" key="9">
    <source>
        <dbReference type="Proteomes" id="UP000317010"/>
    </source>
</evidence>
<dbReference type="CDD" id="cd05254">
    <property type="entry name" value="dTDP_HR_like_SDR_e"/>
    <property type="match status" value="1"/>
</dbReference>
<dbReference type="RefSeq" id="WP_144916874.1">
    <property type="nucleotide sequence ID" value="NZ_VLLI01000025.1"/>
</dbReference>
<dbReference type="PANTHER" id="PTHR10491">
    <property type="entry name" value="DTDP-4-DEHYDRORHAMNOSE REDUCTASE"/>
    <property type="match status" value="1"/>
</dbReference>
<comment type="similarity">
    <text evidence="2 6">Belongs to the dTDP-4-dehydrorhamnose reductase family.</text>
</comment>
<sequence length="292" mass="33161">MKIIIIGASGLVGSHCMDLFESVGEEVVGTHLNFATERTIYFNPLSNSNGNLDLDQFKPEVIIHCAALTNVDYCENNVLESERATVLSTKKLVNYCKKNGVKLVYISTDYVFDGNMGPYTEDAATNPINIYGQHKLKAELLVKTLNNYLIARITNVYGEEVRSKNFVLRLIKLFQNNEETELNLPADQFATPVYAGDVARMLYKLILDNKNGIYNLSSSDYYTRYSLAKRVKSYFPDNEKIVLKSVLTNKLNQPARRPLNGGLLNIKFLNEYNDFKLSNVDDFISKMIKYEL</sequence>
<dbReference type="EMBL" id="VLLI01000025">
    <property type="protein sequence ID" value="TWI93809.1"/>
    <property type="molecule type" value="Genomic_DNA"/>
</dbReference>
<organism evidence="8 9">
    <name type="scientific">Mucilaginibacter frigoritolerans</name>
    <dbReference type="NCBI Taxonomy" id="652788"/>
    <lineage>
        <taxon>Bacteria</taxon>
        <taxon>Pseudomonadati</taxon>
        <taxon>Bacteroidota</taxon>
        <taxon>Sphingobacteriia</taxon>
        <taxon>Sphingobacteriales</taxon>
        <taxon>Sphingobacteriaceae</taxon>
        <taxon>Mucilaginibacter</taxon>
    </lineage>
</organism>
<comment type="function">
    <text evidence="6">Catalyzes the reduction of dTDP-6-deoxy-L-lyxo-4-hexulose to yield dTDP-L-rhamnose.</text>
</comment>
<dbReference type="GO" id="GO:0005829">
    <property type="term" value="C:cytosol"/>
    <property type="evidence" value="ECO:0007669"/>
    <property type="project" value="TreeGrafter"/>
</dbReference>
<dbReference type="GO" id="GO:0008831">
    <property type="term" value="F:dTDP-4-dehydrorhamnose reductase activity"/>
    <property type="evidence" value="ECO:0007669"/>
    <property type="project" value="UniProtKB-EC"/>
</dbReference>
<dbReference type="InterPro" id="IPR005913">
    <property type="entry name" value="dTDP_dehydrorham_reduct"/>
</dbReference>
<name>A0A562TJS4_9SPHI</name>
<proteinExistence type="inferred from homology"/>
<dbReference type="PANTHER" id="PTHR10491:SF4">
    <property type="entry name" value="METHIONINE ADENOSYLTRANSFERASE 2 SUBUNIT BETA"/>
    <property type="match status" value="1"/>
</dbReference>
<dbReference type="OrthoDB" id="9779041at2"/>
<evidence type="ECO:0000256" key="6">
    <source>
        <dbReference type="RuleBase" id="RU364082"/>
    </source>
</evidence>
<protein>
    <recommendedName>
        <fullName evidence="4 6">dTDP-4-dehydrorhamnose reductase</fullName>
        <ecNumber evidence="3 6">1.1.1.133</ecNumber>
    </recommendedName>
</protein>
<evidence type="ECO:0000256" key="4">
    <source>
        <dbReference type="ARBA" id="ARBA00017099"/>
    </source>
</evidence>
<dbReference type="Pfam" id="PF04321">
    <property type="entry name" value="RmlD_sub_bind"/>
    <property type="match status" value="1"/>
</dbReference>
<keyword evidence="9" id="KW-1185">Reference proteome</keyword>
<comment type="catalytic activity">
    <reaction evidence="5">
        <text>dTDP-beta-L-rhamnose + NADP(+) = dTDP-4-dehydro-beta-L-rhamnose + NADPH + H(+)</text>
        <dbReference type="Rhea" id="RHEA:21796"/>
        <dbReference type="ChEBI" id="CHEBI:15378"/>
        <dbReference type="ChEBI" id="CHEBI:57510"/>
        <dbReference type="ChEBI" id="CHEBI:57783"/>
        <dbReference type="ChEBI" id="CHEBI:58349"/>
        <dbReference type="ChEBI" id="CHEBI:62830"/>
        <dbReference type="EC" id="1.1.1.133"/>
    </reaction>
</comment>
<keyword evidence="6" id="KW-0560">Oxidoreductase</keyword>
<gene>
    <name evidence="8" type="ORF">JN11_04930</name>
</gene>
<dbReference type="InterPro" id="IPR029903">
    <property type="entry name" value="RmlD-like-bd"/>
</dbReference>
<evidence type="ECO:0000256" key="2">
    <source>
        <dbReference type="ARBA" id="ARBA00010944"/>
    </source>
</evidence>
<evidence type="ECO:0000256" key="5">
    <source>
        <dbReference type="ARBA" id="ARBA00048200"/>
    </source>
</evidence>
<accession>A0A562TJS4</accession>
<dbReference type="InterPro" id="IPR036291">
    <property type="entry name" value="NAD(P)-bd_dom_sf"/>
</dbReference>
<dbReference type="GO" id="GO:0019305">
    <property type="term" value="P:dTDP-rhamnose biosynthetic process"/>
    <property type="evidence" value="ECO:0007669"/>
    <property type="project" value="UniProtKB-UniPathway"/>
</dbReference>
<keyword evidence="6" id="KW-0521">NADP</keyword>
<evidence type="ECO:0000256" key="1">
    <source>
        <dbReference type="ARBA" id="ARBA00004781"/>
    </source>
</evidence>